<sequence length="31" mass="3643">MPSQPHRMWLSLHMAPVPFLCRRMMGSSLLM</sequence>
<reference evidence="1" key="2">
    <citation type="journal article" date="2015" name="Data Brief">
        <title>Shoot transcriptome of the giant reed, Arundo donax.</title>
        <authorList>
            <person name="Barrero R.A."/>
            <person name="Guerrero F.D."/>
            <person name="Moolhuijzen P."/>
            <person name="Goolsby J.A."/>
            <person name="Tidwell J."/>
            <person name="Bellgard S.E."/>
            <person name="Bellgard M.I."/>
        </authorList>
    </citation>
    <scope>NUCLEOTIDE SEQUENCE</scope>
    <source>
        <tissue evidence="1">Shoot tissue taken approximately 20 cm above the soil surface</tissue>
    </source>
</reference>
<dbReference type="EMBL" id="GBRH01267884">
    <property type="protein sequence ID" value="JAD30011.1"/>
    <property type="molecule type" value="Transcribed_RNA"/>
</dbReference>
<evidence type="ECO:0000313" key="1">
    <source>
        <dbReference type="EMBL" id="JAD30011.1"/>
    </source>
</evidence>
<protein>
    <submittedName>
        <fullName evidence="1">Uncharacterized protein</fullName>
    </submittedName>
</protein>
<reference evidence="1" key="1">
    <citation type="submission" date="2014-09" db="EMBL/GenBank/DDBJ databases">
        <authorList>
            <person name="Magalhaes I.L.F."/>
            <person name="Oliveira U."/>
            <person name="Santos F.R."/>
            <person name="Vidigal T.H.D.A."/>
            <person name="Brescovit A.D."/>
            <person name="Santos A.J."/>
        </authorList>
    </citation>
    <scope>NUCLEOTIDE SEQUENCE</scope>
    <source>
        <tissue evidence="1">Shoot tissue taken approximately 20 cm above the soil surface</tissue>
    </source>
</reference>
<name>A0A0A8YTW3_ARUDO</name>
<accession>A0A0A8YTW3</accession>
<proteinExistence type="predicted"/>
<organism evidence="1">
    <name type="scientific">Arundo donax</name>
    <name type="common">Giant reed</name>
    <name type="synonym">Donax arundinaceus</name>
    <dbReference type="NCBI Taxonomy" id="35708"/>
    <lineage>
        <taxon>Eukaryota</taxon>
        <taxon>Viridiplantae</taxon>
        <taxon>Streptophyta</taxon>
        <taxon>Embryophyta</taxon>
        <taxon>Tracheophyta</taxon>
        <taxon>Spermatophyta</taxon>
        <taxon>Magnoliopsida</taxon>
        <taxon>Liliopsida</taxon>
        <taxon>Poales</taxon>
        <taxon>Poaceae</taxon>
        <taxon>PACMAD clade</taxon>
        <taxon>Arundinoideae</taxon>
        <taxon>Arundineae</taxon>
        <taxon>Arundo</taxon>
    </lineage>
</organism>
<dbReference type="AlphaFoldDB" id="A0A0A8YTW3"/>